<name>A0A9J6EF13_RHIMP</name>
<evidence type="ECO:0000313" key="4">
    <source>
        <dbReference type="EMBL" id="KAH8032868.1"/>
    </source>
</evidence>
<keyword evidence="3" id="KW-0418">Kinase</keyword>
<dbReference type="InterPro" id="IPR027417">
    <property type="entry name" value="P-loop_NTPase"/>
</dbReference>
<dbReference type="GO" id="GO:0006139">
    <property type="term" value="P:nucleobase-containing compound metabolic process"/>
    <property type="evidence" value="ECO:0007669"/>
    <property type="project" value="InterPro"/>
</dbReference>
<reference evidence="4" key="1">
    <citation type="journal article" date="2020" name="Cell">
        <title>Large-Scale Comparative Analyses of Tick Genomes Elucidate Their Genetic Diversity and Vector Capacities.</title>
        <authorList>
            <consortium name="Tick Genome and Microbiome Consortium (TIGMIC)"/>
            <person name="Jia N."/>
            <person name="Wang J."/>
            <person name="Shi W."/>
            <person name="Du L."/>
            <person name="Sun Y."/>
            <person name="Zhan W."/>
            <person name="Jiang J.F."/>
            <person name="Wang Q."/>
            <person name="Zhang B."/>
            <person name="Ji P."/>
            <person name="Bell-Sakyi L."/>
            <person name="Cui X.M."/>
            <person name="Yuan T.T."/>
            <person name="Jiang B.G."/>
            <person name="Yang W.F."/>
            <person name="Lam T.T."/>
            <person name="Chang Q.C."/>
            <person name="Ding S.J."/>
            <person name="Wang X.J."/>
            <person name="Zhu J.G."/>
            <person name="Ruan X.D."/>
            <person name="Zhao L."/>
            <person name="Wei J.T."/>
            <person name="Ye R.Z."/>
            <person name="Que T.C."/>
            <person name="Du C.H."/>
            <person name="Zhou Y.H."/>
            <person name="Cheng J.X."/>
            <person name="Dai P.F."/>
            <person name="Guo W.B."/>
            <person name="Han X.H."/>
            <person name="Huang E.J."/>
            <person name="Li L.F."/>
            <person name="Wei W."/>
            <person name="Gao Y.C."/>
            <person name="Liu J.Z."/>
            <person name="Shao H.Z."/>
            <person name="Wang X."/>
            <person name="Wang C.C."/>
            <person name="Yang T.C."/>
            <person name="Huo Q.B."/>
            <person name="Li W."/>
            <person name="Chen H.Y."/>
            <person name="Chen S.E."/>
            <person name="Zhou L.G."/>
            <person name="Ni X.B."/>
            <person name="Tian J.H."/>
            <person name="Sheng Y."/>
            <person name="Liu T."/>
            <person name="Pan Y.S."/>
            <person name="Xia L.Y."/>
            <person name="Li J."/>
            <person name="Zhao F."/>
            <person name="Cao W.C."/>
        </authorList>
    </citation>
    <scope>NUCLEOTIDE SEQUENCE</scope>
    <source>
        <strain evidence="4">Rmic-2018</strain>
    </source>
</reference>
<dbReference type="InterPro" id="IPR000850">
    <property type="entry name" value="Adenylat/UMP-CMP_kin"/>
</dbReference>
<gene>
    <name evidence="4" type="ORF">HPB51_003251</name>
</gene>
<dbReference type="Proteomes" id="UP000821866">
    <property type="component" value="Chromosome 2"/>
</dbReference>
<keyword evidence="5" id="KW-1185">Reference proteome</keyword>
<evidence type="ECO:0000256" key="3">
    <source>
        <dbReference type="ARBA" id="ARBA00022777"/>
    </source>
</evidence>
<dbReference type="EMBL" id="JABSTU010000004">
    <property type="protein sequence ID" value="KAH8032868.1"/>
    <property type="molecule type" value="Genomic_DNA"/>
</dbReference>
<evidence type="ECO:0000313" key="5">
    <source>
        <dbReference type="Proteomes" id="UP000821866"/>
    </source>
</evidence>
<dbReference type="SUPFAM" id="SSF52540">
    <property type="entry name" value="P-loop containing nucleoside triphosphate hydrolases"/>
    <property type="match status" value="1"/>
</dbReference>
<sequence>MHARLLKRGLTSGRVDDNEETIVKRIKTFHVESEPVLDKYKDMVHKFSAEEDPDKVFASITPFFDSITKPK</sequence>
<protein>
    <recommendedName>
        <fullName evidence="6">Adenylate kinase</fullName>
    </recommendedName>
</protein>
<proteinExistence type="predicted"/>
<reference evidence="4" key="2">
    <citation type="submission" date="2021-09" db="EMBL/GenBank/DDBJ databases">
        <authorList>
            <person name="Jia N."/>
            <person name="Wang J."/>
            <person name="Shi W."/>
            <person name="Du L."/>
            <person name="Sun Y."/>
            <person name="Zhan W."/>
            <person name="Jiang J."/>
            <person name="Wang Q."/>
            <person name="Zhang B."/>
            <person name="Ji P."/>
            <person name="Sakyi L.B."/>
            <person name="Cui X."/>
            <person name="Yuan T."/>
            <person name="Jiang B."/>
            <person name="Yang W."/>
            <person name="Lam T.T.-Y."/>
            <person name="Chang Q."/>
            <person name="Ding S."/>
            <person name="Wang X."/>
            <person name="Zhu J."/>
            <person name="Ruan X."/>
            <person name="Zhao L."/>
            <person name="Wei J."/>
            <person name="Que T."/>
            <person name="Du C."/>
            <person name="Cheng J."/>
            <person name="Dai P."/>
            <person name="Han X."/>
            <person name="Huang E."/>
            <person name="Gao Y."/>
            <person name="Liu J."/>
            <person name="Shao H."/>
            <person name="Ye R."/>
            <person name="Li L."/>
            <person name="Wei W."/>
            <person name="Wang X."/>
            <person name="Wang C."/>
            <person name="Huo Q."/>
            <person name="Li W."/>
            <person name="Guo W."/>
            <person name="Chen H."/>
            <person name="Chen S."/>
            <person name="Zhou L."/>
            <person name="Zhou L."/>
            <person name="Ni X."/>
            <person name="Tian J."/>
            <person name="Zhou Y."/>
            <person name="Sheng Y."/>
            <person name="Liu T."/>
            <person name="Pan Y."/>
            <person name="Xia L."/>
            <person name="Li J."/>
            <person name="Zhao F."/>
            <person name="Cao W."/>
        </authorList>
    </citation>
    <scope>NUCLEOTIDE SEQUENCE</scope>
    <source>
        <strain evidence="4">Rmic-2018</strain>
        <tissue evidence="4">Larvae</tissue>
    </source>
</reference>
<dbReference type="GO" id="GO:0005524">
    <property type="term" value="F:ATP binding"/>
    <property type="evidence" value="ECO:0007669"/>
    <property type="project" value="InterPro"/>
</dbReference>
<evidence type="ECO:0000256" key="1">
    <source>
        <dbReference type="ARBA" id="ARBA00022679"/>
    </source>
</evidence>
<dbReference type="Gene3D" id="3.40.50.300">
    <property type="entry name" value="P-loop containing nucleotide triphosphate hydrolases"/>
    <property type="match status" value="1"/>
</dbReference>
<evidence type="ECO:0008006" key="6">
    <source>
        <dbReference type="Google" id="ProtNLM"/>
    </source>
</evidence>
<keyword evidence="1" id="KW-0808">Transferase</keyword>
<keyword evidence="2" id="KW-0547">Nucleotide-binding</keyword>
<dbReference type="VEuPathDB" id="VectorBase:LOC119162112"/>
<evidence type="ECO:0000256" key="2">
    <source>
        <dbReference type="ARBA" id="ARBA00022741"/>
    </source>
</evidence>
<dbReference type="AlphaFoldDB" id="A0A9J6EF13"/>
<accession>A0A9J6EF13</accession>
<dbReference type="PANTHER" id="PTHR23359">
    <property type="entry name" value="NUCLEOTIDE KINASE"/>
    <property type="match status" value="1"/>
</dbReference>
<dbReference type="GO" id="GO:0019205">
    <property type="term" value="F:nucleobase-containing compound kinase activity"/>
    <property type="evidence" value="ECO:0007669"/>
    <property type="project" value="InterPro"/>
</dbReference>
<organism evidence="4 5">
    <name type="scientific">Rhipicephalus microplus</name>
    <name type="common">Cattle tick</name>
    <name type="synonym">Boophilus microplus</name>
    <dbReference type="NCBI Taxonomy" id="6941"/>
    <lineage>
        <taxon>Eukaryota</taxon>
        <taxon>Metazoa</taxon>
        <taxon>Ecdysozoa</taxon>
        <taxon>Arthropoda</taxon>
        <taxon>Chelicerata</taxon>
        <taxon>Arachnida</taxon>
        <taxon>Acari</taxon>
        <taxon>Parasitiformes</taxon>
        <taxon>Ixodida</taxon>
        <taxon>Ixodoidea</taxon>
        <taxon>Ixodidae</taxon>
        <taxon>Rhipicephalinae</taxon>
        <taxon>Rhipicephalus</taxon>
        <taxon>Boophilus</taxon>
    </lineage>
</organism>
<comment type="caution">
    <text evidence="4">The sequence shown here is derived from an EMBL/GenBank/DDBJ whole genome shotgun (WGS) entry which is preliminary data.</text>
</comment>